<evidence type="ECO:0000313" key="3">
    <source>
        <dbReference type="Proteomes" id="UP001369086"/>
    </source>
</evidence>
<gene>
    <name evidence="2" type="ORF">HHUSO_G15557</name>
</gene>
<dbReference type="Proteomes" id="UP001369086">
    <property type="component" value="Unassembled WGS sequence"/>
</dbReference>
<dbReference type="PANTHER" id="PTHR21580:SF28">
    <property type="entry name" value="BOREALIN N-TERMINAL DOMAIN-CONTAINING PROTEIN-RELATED"/>
    <property type="match status" value="1"/>
</dbReference>
<feature type="region of interest" description="Disordered" evidence="1">
    <location>
        <begin position="215"/>
        <end position="241"/>
    </location>
</feature>
<dbReference type="InterPro" id="IPR010736">
    <property type="entry name" value="SHIPPO-rpt"/>
</dbReference>
<keyword evidence="3" id="KW-1185">Reference proteome</keyword>
<organism evidence="2 3">
    <name type="scientific">Huso huso</name>
    <name type="common">Beluga</name>
    <name type="synonym">Acipenser huso</name>
    <dbReference type="NCBI Taxonomy" id="61971"/>
    <lineage>
        <taxon>Eukaryota</taxon>
        <taxon>Metazoa</taxon>
        <taxon>Chordata</taxon>
        <taxon>Craniata</taxon>
        <taxon>Vertebrata</taxon>
        <taxon>Euteleostomi</taxon>
        <taxon>Actinopterygii</taxon>
        <taxon>Chondrostei</taxon>
        <taxon>Acipenseriformes</taxon>
        <taxon>Acipenseridae</taxon>
        <taxon>Huso</taxon>
    </lineage>
</organism>
<protein>
    <submittedName>
        <fullName evidence="2">Outer dense fiber protein 3-like</fullName>
    </submittedName>
</protein>
<dbReference type="PANTHER" id="PTHR21580">
    <property type="entry name" value="SHIPPO-1-RELATED"/>
    <property type="match status" value="1"/>
</dbReference>
<reference evidence="2 3" key="1">
    <citation type="submission" date="2021-05" db="EMBL/GenBank/DDBJ databases">
        <authorList>
            <person name="Zahm M."/>
            <person name="Klopp C."/>
            <person name="Cabau C."/>
            <person name="Kuhl H."/>
            <person name="Suciu R."/>
            <person name="Ciorpac M."/>
            <person name="Holostenco D."/>
            <person name="Gessner J."/>
            <person name="Wuertz S."/>
            <person name="Hohne C."/>
            <person name="Stock M."/>
            <person name="Gislard M."/>
            <person name="Lluch J."/>
            <person name="Milhes M."/>
            <person name="Lampietro C."/>
            <person name="Lopez Roques C."/>
            <person name="Donnadieu C."/>
            <person name="Du K."/>
            <person name="Schartl M."/>
            <person name="Guiguen Y."/>
        </authorList>
    </citation>
    <scope>NUCLEOTIDE SEQUENCE [LARGE SCALE GENOMIC DNA]</scope>
    <source>
        <strain evidence="2">Hh-F2</strain>
        <tissue evidence="2">Blood</tissue>
    </source>
</reference>
<evidence type="ECO:0000256" key="1">
    <source>
        <dbReference type="SAM" id="MobiDB-lite"/>
    </source>
</evidence>
<evidence type="ECO:0000313" key="2">
    <source>
        <dbReference type="EMBL" id="KAK6482527.1"/>
    </source>
</evidence>
<sequence>MVIYVYLSHSRQLKMSTDIWVGSWRPHKARGPIAAFYNSPGPKYALPGTTGIQFHDPRKYKAPAFSFGTRHCSYSTDCSPGPGYLVQPNITRTGKDGTPIYSLYGRPKDLNLFRTPGPGQYSPEKSGKSAHYSAPAYSLSARSKGFRNDQTPGPAAYILPSVLGPRTVNKTSAPNFILTGRSKIGSFHEDLQKTPGPGTYRVIDPCAYKYKPPHYSMTGRNSMPGDTTRKPGPGAHSPERVTIASGKAPVYSFGIRHSEYMAPLIVDVID</sequence>
<comment type="caution">
    <text evidence="2">The sequence shown here is derived from an EMBL/GenBank/DDBJ whole genome shotgun (WGS) entry which is preliminary data.</text>
</comment>
<accession>A0ABR0ZCJ5</accession>
<dbReference type="InterPro" id="IPR051291">
    <property type="entry name" value="CIMAP"/>
</dbReference>
<proteinExistence type="predicted"/>
<dbReference type="EMBL" id="JAHFZB010000013">
    <property type="protein sequence ID" value="KAK6482527.1"/>
    <property type="molecule type" value="Genomic_DNA"/>
</dbReference>
<dbReference type="Pfam" id="PF07004">
    <property type="entry name" value="SHIPPO-rpt"/>
    <property type="match status" value="6"/>
</dbReference>
<name>A0ABR0ZCJ5_HUSHU</name>